<evidence type="ECO:0000259" key="2">
    <source>
        <dbReference type="Pfam" id="PF03732"/>
    </source>
</evidence>
<dbReference type="Proteomes" id="UP000012960">
    <property type="component" value="Unplaced"/>
</dbReference>
<dbReference type="InterPro" id="IPR005162">
    <property type="entry name" value="Retrotrans_gag_dom"/>
</dbReference>
<evidence type="ECO:0000313" key="3">
    <source>
        <dbReference type="EnsemblPlants" id="Ma01_p19580.1"/>
    </source>
</evidence>
<reference evidence="3" key="1">
    <citation type="submission" date="2021-05" db="UniProtKB">
        <authorList>
            <consortium name="EnsemblPlants"/>
        </authorList>
    </citation>
    <scope>IDENTIFICATION</scope>
    <source>
        <strain evidence="3">subsp. malaccensis</strain>
    </source>
</reference>
<dbReference type="Pfam" id="PF03732">
    <property type="entry name" value="Retrotrans_gag"/>
    <property type="match status" value="1"/>
</dbReference>
<proteinExistence type="predicted"/>
<keyword evidence="4" id="KW-1185">Reference proteome</keyword>
<dbReference type="OMA" id="HTMEECA"/>
<dbReference type="EnsemblPlants" id="Ma01_t19580.1">
    <property type="protein sequence ID" value="Ma01_p19580.1"/>
    <property type="gene ID" value="Ma01_g19580"/>
</dbReference>
<accession>A0A804HW30</accession>
<feature type="domain" description="Retrotransposon gag" evidence="2">
    <location>
        <begin position="14"/>
        <end position="104"/>
    </location>
</feature>
<dbReference type="PANTHER" id="PTHR33223">
    <property type="entry name" value="CCHC-TYPE DOMAIN-CONTAINING PROTEIN"/>
    <property type="match status" value="1"/>
</dbReference>
<dbReference type="InParanoid" id="A0A804HW30"/>
<evidence type="ECO:0000313" key="4">
    <source>
        <dbReference type="Proteomes" id="UP000012960"/>
    </source>
</evidence>
<feature type="region of interest" description="Disordered" evidence="1">
    <location>
        <begin position="276"/>
        <end position="317"/>
    </location>
</feature>
<dbReference type="PANTHER" id="PTHR33223:SF10">
    <property type="entry name" value="AMINOTRANSFERASE-LIKE PLANT MOBILE DOMAIN-CONTAINING PROTEIN"/>
    <property type="match status" value="1"/>
</dbReference>
<name>A0A804HW30_MUSAM</name>
<dbReference type="AlphaFoldDB" id="A0A804HW30"/>
<protein>
    <recommendedName>
        <fullName evidence="2">Retrotransposon gag domain-containing protein</fullName>
    </recommendedName>
</protein>
<organism evidence="3 4">
    <name type="scientific">Musa acuminata subsp. malaccensis</name>
    <name type="common">Wild banana</name>
    <name type="synonym">Musa malaccensis</name>
    <dbReference type="NCBI Taxonomy" id="214687"/>
    <lineage>
        <taxon>Eukaryota</taxon>
        <taxon>Viridiplantae</taxon>
        <taxon>Streptophyta</taxon>
        <taxon>Embryophyta</taxon>
        <taxon>Tracheophyta</taxon>
        <taxon>Spermatophyta</taxon>
        <taxon>Magnoliopsida</taxon>
        <taxon>Liliopsida</taxon>
        <taxon>Zingiberales</taxon>
        <taxon>Musaceae</taxon>
        <taxon>Musa</taxon>
    </lineage>
</organism>
<dbReference type="Gramene" id="Ma01_t19580.1">
    <property type="protein sequence ID" value="Ma01_p19580.1"/>
    <property type="gene ID" value="Ma01_g19580"/>
</dbReference>
<evidence type="ECO:0000256" key="1">
    <source>
        <dbReference type="SAM" id="MobiDB-lite"/>
    </source>
</evidence>
<dbReference type="OrthoDB" id="1740536at2759"/>
<sequence>MALYGTSDALMCRAFPTTLRGPTRTWFSRLRQSSISSFDQLAGEFEQNFLANARPKPSMITLLALSQRKDESLSQFVARFAIEIQGFLDAHPSLILQAFLMGLKPSRFFRSLIKKPPATIFEMLQCTNQYVTAEALVAARRVEGKRPRAELSRGTTLAAPVTPRCELGRQELPLPRPSPLPLNTSRTEIFLQIMETGLLQQPHPMKATYKDRSKYYRFHQDYDHDTEDCHDIQNQIEVLIQRGHLGRYLKFPKATPHPKGLVERQIDIISGGPAAAALRRERPTPVARSRNVPGSSLSLKFPSGPGRPSAPTMTTLW</sequence>
<dbReference type="GeneID" id="103999155"/>